<dbReference type="Proteomes" id="UP000243723">
    <property type="component" value="Unassembled WGS sequence"/>
</dbReference>
<keyword evidence="7" id="KW-1185">Reference proteome</keyword>
<dbReference type="EC" id="3.2.1.22" evidence="2"/>
<evidence type="ECO:0000256" key="1">
    <source>
        <dbReference type="ARBA" id="ARBA00001255"/>
    </source>
</evidence>
<dbReference type="SUPFAM" id="SSF51445">
    <property type="entry name" value="(Trans)glycosidases"/>
    <property type="match status" value="1"/>
</dbReference>
<dbReference type="InterPro" id="IPR004352">
    <property type="entry name" value="GH114_TIM-barrel"/>
</dbReference>
<dbReference type="PANTHER" id="PTHR35273:SF2">
    <property type="entry name" value="ALPHA-GALACTOSIDASE"/>
    <property type="match status" value="1"/>
</dbReference>
<feature type="region of interest" description="Disordered" evidence="3">
    <location>
        <begin position="273"/>
        <end position="350"/>
    </location>
</feature>
<evidence type="ECO:0000313" key="7">
    <source>
        <dbReference type="Proteomes" id="UP000243723"/>
    </source>
</evidence>
<dbReference type="Gene3D" id="3.20.20.70">
    <property type="entry name" value="Aldolase class I"/>
    <property type="match status" value="1"/>
</dbReference>
<dbReference type="EMBL" id="NHZQ01000236">
    <property type="protein sequence ID" value="PSK46026.1"/>
    <property type="molecule type" value="Genomic_DNA"/>
</dbReference>
<dbReference type="STRING" id="40998.A0A2P7ZCS9"/>
<gene>
    <name evidence="6" type="ORF">B9Z65_4994</name>
</gene>
<dbReference type="GO" id="GO:0004557">
    <property type="term" value="F:alpha-galactosidase activity"/>
    <property type="evidence" value="ECO:0007669"/>
    <property type="project" value="UniProtKB-EC"/>
</dbReference>
<reference evidence="6 7" key="1">
    <citation type="submission" date="2017-05" db="EMBL/GenBank/DDBJ databases">
        <title>Draft genome sequence of Elsinoe australis.</title>
        <authorList>
            <person name="Cheng Q."/>
        </authorList>
    </citation>
    <scope>NUCLEOTIDE SEQUENCE [LARGE SCALE GENOMIC DNA]</scope>
    <source>
        <strain evidence="6 7">NL1</strain>
    </source>
</reference>
<dbReference type="Pfam" id="PF03537">
    <property type="entry name" value="Glyco_hydro_114"/>
    <property type="match status" value="1"/>
</dbReference>
<evidence type="ECO:0000259" key="5">
    <source>
        <dbReference type="Pfam" id="PF03537"/>
    </source>
</evidence>
<dbReference type="InterPro" id="IPR017853">
    <property type="entry name" value="GH"/>
</dbReference>
<name>A0A2P7ZCS9_9PEZI</name>
<organism evidence="6 7">
    <name type="scientific">Elsinoe australis</name>
    <dbReference type="NCBI Taxonomy" id="40998"/>
    <lineage>
        <taxon>Eukaryota</taxon>
        <taxon>Fungi</taxon>
        <taxon>Dikarya</taxon>
        <taxon>Ascomycota</taxon>
        <taxon>Pezizomycotina</taxon>
        <taxon>Dothideomycetes</taxon>
        <taxon>Dothideomycetidae</taxon>
        <taxon>Myriangiales</taxon>
        <taxon>Elsinoaceae</taxon>
        <taxon>Elsinoe</taxon>
    </lineage>
</organism>
<feature type="domain" description="Glycoside-hydrolase family GH114 TIM-barrel" evidence="5">
    <location>
        <begin position="29"/>
        <end position="260"/>
    </location>
</feature>
<accession>A0A2P7ZCS9</accession>
<feature type="signal peptide" evidence="4">
    <location>
        <begin position="1"/>
        <end position="18"/>
    </location>
</feature>
<feature type="compositionally biased region" description="Acidic residues" evidence="3">
    <location>
        <begin position="332"/>
        <end position="350"/>
    </location>
</feature>
<evidence type="ECO:0000256" key="4">
    <source>
        <dbReference type="SAM" id="SignalP"/>
    </source>
</evidence>
<dbReference type="PANTHER" id="PTHR35273">
    <property type="entry name" value="ALPHA-1,4 POLYGALACTOSAMINIDASE, PUTATIVE (AFU_ORTHOLOGUE AFUA_3G07890)-RELATED"/>
    <property type="match status" value="1"/>
</dbReference>
<protein>
    <recommendedName>
        <fullName evidence="2">alpha-galactosidase</fullName>
        <ecNumber evidence="2">3.2.1.22</ecNumber>
    </recommendedName>
</protein>
<dbReference type="OrthoDB" id="2108802at2759"/>
<sequence>MLSLTFLLFGGLVAAAPAKKVWQPAAGTSWQIVLDEKCAATTALAVDVQAYDLDLFDTDVATINALHAKGKKVMCYFSAGSYEPYRPDSKQFKSDDMGSVMEGWEDEKWLKTNSANVRKIMAARIALAATKGCDAIDPDNVDGYSNTNGIGLKQADAVNYVKWMSQQATSKGMSIGLKNAGDLIPKVMSSVHFSVNEQCHQYNECAKFQPFIKANKPVFNIEYPGSINTKAKVAGTNKYCNSASTKSAGFSTILKNMDLDVNVNLCPASANYSQSPAPSYGNAPQAASSQAPSSASAAPASKPSATKAAPAPAKTTTAAPKKKPAPTPTPYGDDDDEGDDDDGDDDDDDN</sequence>
<evidence type="ECO:0000256" key="3">
    <source>
        <dbReference type="SAM" id="MobiDB-lite"/>
    </source>
</evidence>
<feature type="chain" id="PRO_5015121468" description="alpha-galactosidase" evidence="4">
    <location>
        <begin position="19"/>
        <end position="350"/>
    </location>
</feature>
<feature type="compositionally biased region" description="Low complexity" evidence="3">
    <location>
        <begin position="283"/>
        <end position="319"/>
    </location>
</feature>
<dbReference type="AlphaFoldDB" id="A0A2P7ZCS9"/>
<dbReference type="InterPro" id="IPR013785">
    <property type="entry name" value="Aldolase_TIM"/>
</dbReference>
<evidence type="ECO:0000313" key="6">
    <source>
        <dbReference type="EMBL" id="PSK46026.1"/>
    </source>
</evidence>
<comment type="catalytic activity">
    <reaction evidence="1">
        <text>Hydrolysis of terminal, non-reducing alpha-D-galactose residues in alpha-D-galactosides, including galactose oligosaccharides, galactomannans and galactolipids.</text>
        <dbReference type="EC" id="3.2.1.22"/>
    </reaction>
</comment>
<keyword evidence="4" id="KW-0732">Signal</keyword>
<evidence type="ECO:0000256" key="2">
    <source>
        <dbReference type="ARBA" id="ARBA00012755"/>
    </source>
</evidence>
<comment type="caution">
    <text evidence="6">The sequence shown here is derived from an EMBL/GenBank/DDBJ whole genome shotgun (WGS) entry which is preliminary data.</text>
</comment>
<proteinExistence type="predicted"/>